<organism evidence="1 2">
    <name type="scientific">Halopseudomonas litoralis</name>
    <dbReference type="NCBI Taxonomy" id="797277"/>
    <lineage>
        <taxon>Bacteria</taxon>
        <taxon>Pseudomonadati</taxon>
        <taxon>Pseudomonadota</taxon>
        <taxon>Gammaproteobacteria</taxon>
        <taxon>Pseudomonadales</taxon>
        <taxon>Pseudomonadaceae</taxon>
        <taxon>Halopseudomonas</taxon>
    </lineage>
</organism>
<accession>A0A1H1NT14</accession>
<sequence length="60" mass="7171">MKNKPLPYLEMTNDQLVWSIRDAQQSISRLERVTDPHLKDRAQWSINVLRENIHVMRSLV</sequence>
<keyword evidence="2" id="KW-1185">Reference proteome</keyword>
<proteinExistence type="predicted"/>
<protein>
    <submittedName>
        <fullName evidence="1">Uncharacterized protein</fullName>
    </submittedName>
</protein>
<dbReference type="AlphaFoldDB" id="A0A1H1NT14"/>
<evidence type="ECO:0000313" key="1">
    <source>
        <dbReference type="EMBL" id="SDS02126.1"/>
    </source>
</evidence>
<evidence type="ECO:0000313" key="2">
    <source>
        <dbReference type="Proteomes" id="UP000243426"/>
    </source>
</evidence>
<reference evidence="2" key="1">
    <citation type="submission" date="2016-10" db="EMBL/GenBank/DDBJ databases">
        <authorList>
            <person name="Varghese N."/>
            <person name="Submissions S."/>
        </authorList>
    </citation>
    <scope>NUCLEOTIDE SEQUENCE [LARGE SCALE GENOMIC DNA]</scope>
    <source>
        <strain evidence="2">2SM5</strain>
    </source>
</reference>
<dbReference type="RefSeq" id="WP_090272311.1">
    <property type="nucleotide sequence ID" value="NZ_LT629748.1"/>
</dbReference>
<gene>
    <name evidence="1" type="ORF">SAMN05216198_1003</name>
</gene>
<dbReference type="STRING" id="797277.SAMN05216198_1003"/>
<name>A0A1H1NT14_9GAMM</name>
<dbReference type="Proteomes" id="UP000243426">
    <property type="component" value="Chromosome I"/>
</dbReference>
<dbReference type="EMBL" id="LT629748">
    <property type="protein sequence ID" value="SDS02126.1"/>
    <property type="molecule type" value="Genomic_DNA"/>
</dbReference>